<feature type="compositionally biased region" description="Basic and acidic residues" evidence="4">
    <location>
        <begin position="314"/>
        <end position="323"/>
    </location>
</feature>
<evidence type="ECO:0000256" key="1">
    <source>
        <dbReference type="ARBA" id="ARBA00007177"/>
    </source>
</evidence>
<feature type="region of interest" description="Disordered" evidence="4">
    <location>
        <begin position="297"/>
        <end position="323"/>
    </location>
</feature>
<dbReference type="HAMAP" id="MF_01384">
    <property type="entry name" value="UreD"/>
    <property type="match status" value="1"/>
</dbReference>
<dbReference type="PANTHER" id="PTHR33643:SF1">
    <property type="entry name" value="UREASE ACCESSORY PROTEIN D"/>
    <property type="match status" value="1"/>
</dbReference>
<comment type="subunit">
    <text evidence="3">UreD, UreF and UreG form a complex that acts as a GTP-hydrolysis-dependent molecular chaperone, activating the urease apoprotein by helping to assemble the nickel containing metallocenter of UreC. The UreE protein probably delivers the nickel.</text>
</comment>
<name>A0A420AGA1_SPHD1</name>
<keyword evidence="2 3" id="KW-0143">Chaperone</keyword>
<keyword evidence="3" id="KW-0963">Cytoplasm</keyword>
<dbReference type="EMBL" id="RAPY01000007">
    <property type="protein sequence ID" value="RKE43459.1"/>
    <property type="molecule type" value="Genomic_DNA"/>
</dbReference>
<accession>A0A420AGA1</accession>
<reference evidence="5 6" key="1">
    <citation type="submission" date="2018-09" db="EMBL/GenBank/DDBJ databases">
        <title>Genomic Encyclopedia of Type Strains, Phase III (KMG-III): the genomes of soil and plant-associated and newly described type strains.</title>
        <authorList>
            <person name="Whitman W."/>
        </authorList>
    </citation>
    <scope>NUCLEOTIDE SEQUENCE [LARGE SCALE GENOMIC DNA]</scope>
    <source>
        <strain evidence="5 6">CECT 7938</strain>
    </source>
</reference>
<dbReference type="Proteomes" id="UP000286246">
    <property type="component" value="Unassembled WGS sequence"/>
</dbReference>
<keyword evidence="3" id="KW-0996">Nickel insertion</keyword>
<evidence type="ECO:0000256" key="4">
    <source>
        <dbReference type="SAM" id="MobiDB-lite"/>
    </source>
</evidence>
<proteinExistence type="inferred from homology"/>
<comment type="subcellular location">
    <subcellularLocation>
        <location evidence="3">Cytoplasm</location>
    </subcellularLocation>
</comment>
<dbReference type="InterPro" id="IPR002669">
    <property type="entry name" value="UreD"/>
</dbReference>
<dbReference type="Pfam" id="PF01774">
    <property type="entry name" value="UreD"/>
    <property type="match status" value="1"/>
</dbReference>
<dbReference type="RefSeq" id="WP_120261826.1">
    <property type="nucleotide sequence ID" value="NZ_RAPY01000007.1"/>
</dbReference>
<feature type="compositionally biased region" description="Basic residues" evidence="4">
    <location>
        <begin position="298"/>
        <end position="312"/>
    </location>
</feature>
<dbReference type="GO" id="GO:0005737">
    <property type="term" value="C:cytoplasm"/>
    <property type="evidence" value="ECO:0007669"/>
    <property type="project" value="UniProtKB-SubCell"/>
</dbReference>
<evidence type="ECO:0000313" key="5">
    <source>
        <dbReference type="EMBL" id="RKE43459.1"/>
    </source>
</evidence>
<evidence type="ECO:0000313" key="6">
    <source>
        <dbReference type="Proteomes" id="UP000286246"/>
    </source>
</evidence>
<evidence type="ECO:0000256" key="2">
    <source>
        <dbReference type="ARBA" id="ARBA00023186"/>
    </source>
</evidence>
<dbReference type="OrthoDB" id="9807968at2"/>
<sequence>MDSKIVLNVAKEDGRSRLKESYHNAPYKLTHYGAANLTDHLEMIIMSASPGIMDTDHLHIDVHVKEEAQLKLFTQSFNKLHPMKTGASQHTDVQVATGGILHYIPHPVTPFKDSIFKATNHIHLAEDAVLMWGDIISVGRIYMKEAFEFDRLHTQTKIFRSGKLAFIDNQLLQPKKQPIQKMLFFEGYTHQATFIFSALFAQELKNELDEILTVEYNDISYGFTQASSDVVILRALGSDGELLYDFLQMLGQLCWDFTMHKLSESKEVEVIEKEVTEPVPVVAESTVVEAAAAEAVVTKKKSTASPRKKSVSKSKTEEGLKYA</sequence>
<organism evidence="5 6">
    <name type="scientific">Sphingobacterium detergens</name>
    <dbReference type="NCBI Taxonomy" id="1145106"/>
    <lineage>
        <taxon>Bacteria</taxon>
        <taxon>Pseudomonadati</taxon>
        <taxon>Bacteroidota</taxon>
        <taxon>Sphingobacteriia</taxon>
        <taxon>Sphingobacteriales</taxon>
        <taxon>Sphingobacteriaceae</taxon>
        <taxon>Sphingobacterium</taxon>
    </lineage>
</organism>
<keyword evidence="6" id="KW-1185">Reference proteome</keyword>
<comment type="function">
    <text evidence="3">Required for maturation of urease via the functional incorporation of the urease nickel metallocenter.</text>
</comment>
<dbReference type="PANTHER" id="PTHR33643">
    <property type="entry name" value="UREASE ACCESSORY PROTEIN D"/>
    <property type="match status" value="1"/>
</dbReference>
<protein>
    <recommendedName>
        <fullName evidence="3">Urease accessory protein UreD</fullName>
    </recommendedName>
</protein>
<evidence type="ECO:0000256" key="3">
    <source>
        <dbReference type="HAMAP-Rule" id="MF_01384"/>
    </source>
</evidence>
<gene>
    <name evidence="3" type="primary">ureD</name>
    <name evidence="5" type="ORF">DFQ12_5245</name>
</gene>
<comment type="similarity">
    <text evidence="1 3">Belongs to the UreD family.</text>
</comment>
<dbReference type="GO" id="GO:0016151">
    <property type="term" value="F:nickel cation binding"/>
    <property type="evidence" value="ECO:0007669"/>
    <property type="project" value="UniProtKB-UniRule"/>
</dbReference>
<dbReference type="AlphaFoldDB" id="A0A420AGA1"/>
<comment type="caution">
    <text evidence="5">The sequence shown here is derived from an EMBL/GenBank/DDBJ whole genome shotgun (WGS) entry which is preliminary data.</text>
</comment>